<dbReference type="RefSeq" id="WP_339382481.1">
    <property type="nucleotide sequence ID" value="NZ_CAWNNC010000009.1"/>
</dbReference>
<dbReference type="AlphaFoldDB" id="A0A2K8T916"/>
<feature type="transmembrane region" description="Helical" evidence="1">
    <location>
        <begin position="35"/>
        <end position="51"/>
    </location>
</feature>
<evidence type="ECO:0000256" key="1">
    <source>
        <dbReference type="SAM" id="Phobius"/>
    </source>
</evidence>
<keyword evidence="1" id="KW-1133">Transmembrane helix</keyword>
<evidence type="ECO:0000313" key="2">
    <source>
        <dbReference type="EMBL" id="AUB44188.1"/>
    </source>
</evidence>
<gene>
    <name evidence="2" type="ORF">COO91_10411</name>
</gene>
<organism evidence="2 3">
    <name type="scientific">Nostoc flagelliforme CCNUN1</name>
    <dbReference type="NCBI Taxonomy" id="2038116"/>
    <lineage>
        <taxon>Bacteria</taxon>
        <taxon>Bacillati</taxon>
        <taxon>Cyanobacteriota</taxon>
        <taxon>Cyanophyceae</taxon>
        <taxon>Nostocales</taxon>
        <taxon>Nostocaceae</taxon>
        <taxon>Nostoc</taxon>
    </lineage>
</organism>
<keyword evidence="3" id="KW-1185">Reference proteome</keyword>
<keyword evidence="1" id="KW-0812">Transmembrane</keyword>
<dbReference type="Proteomes" id="UP000232003">
    <property type="component" value="Plasmid pNFSY08"/>
</dbReference>
<proteinExistence type="predicted"/>
<feature type="transmembrane region" description="Helical" evidence="1">
    <location>
        <begin position="12"/>
        <end position="29"/>
    </location>
</feature>
<sequence>MKILNWKGYRTIAWIGQAVLTIFVIAAAVQDKWSNALGLALFLVISFVFVIRDDKLPTLI</sequence>
<dbReference type="KEGG" id="nfl:COO91_10411"/>
<accession>A0A2K8T916</accession>
<keyword evidence="2" id="KW-0614">Plasmid</keyword>
<name>A0A2K8T916_9NOSO</name>
<geneLocation type="plasmid" evidence="3">
    <name>pnfsy08</name>
</geneLocation>
<protein>
    <submittedName>
        <fullName evidence="2">Uncharacterized protein</fullName>
    </submittedName>
</protein>
<reference evidence="2 3" key="1">
    <citation type="submission" date="2017-11" db="EMBL/GenBank/DDBJ databases">
        <title>Complete genome of a free-living desiccation-tolerant cyanobacterium and its photosynthetic adaptation to extreme terrestrial habitat.</title>
        <authorList>
            <person name="Shang J."/>
        </authorList>
    </citation>
    <scope>NUCLEOTIDE SEQUENCE [LARGE SCALE GENOMIC DNA]</scope>
    <source>
        <strain evidence="2 3">CCNUN1</strain>
        <plasmid evidence="3">pnfsy08</plasmid>
    </source>
</reference>
<evidence type="ECO:0000313" key="3">
    <source>
        <dbReference type="Proteomes" id="UP000232003"/>
    </source>
</evidence>
<dbReference type="EMBL" id="CP024793">
    <property type="protein sequence ID" value="AUB44188.1"/>
    <property type="molecule type" value="Genomic_DNA"/>
</dbReference>
<keyword evidence="1" id="KW-0472">Membrane</keyword>